<name>A0A5B7I866_PORTR</name>
<comment type="caution">
    <text evidence="2">The sequence shown here is derived from an EMBL/GenBank/DDBJ whole genome shotgun (WGS) entry which is preliminary data.</text>
</comment>
<dbReference type="EMBL" id="VSRR010054807">
    <property type="protein sequence ID" value="MPC80710.1"/>
    <property type="molecule type" value="Genomic_DNA"/>
</dbReference>
<sequence length="91" mass="10000">MALLKPTLVLAALHVASIAEGLHVDIGSHLKHLATHRYPNEAQKGAREQVTEYIARQFEECGLIVHLQRLKGFAAPTPGDTLDYSHYSKVG</sequence>
<evidence type="ECO:0000256" key="1">
    <source>
        <dbReference type="SAM" id="SignalP"/>
    </source>
</evidence>
<evidence type="ECO:0000313" key="3">
    <source>
        <dbReference type="Proteomes" id="UP000324222"/>
    </source>
</evidence>
<feature type="signal peptide" evidence="1">
    <location>
        <begin position="1"/>
        <end position="21"/>
    </location>
</feature>
<evidence type="ECO:0000313" key="2">
    <source>
        <dbReference type="EMBL" id="MPC80710.1"/>
    </source>
</evidence>
<feature type="chain" id="PRO_5022925946" evidence="1">
    <location>
        <begin position="22"/>
        <end position="91"/>
    </location>
</feature>
<protein>
    <submittedName>
        <fullName evidence="2">Uncharacterized protein</fullName>
    </submittedName>
</protein>
<gene>
    <name evidence="2" type="ORF">E2C01_075300</name>
</gene>
<organism evidence="2 3">
    <name type="scientific">Portunus trituberculatus</name>
    <name type="common">Swimming crab</name>
    <name type="synonym">Neptunus trituberculatus</name>
    <dbReference type="NCBI Taxonomy" id="210409"/>
    <lineage>
        <taxon>Eukaryota</taxon>
        <taxon>Metazoa</taxon>
        <taxon>Ecdysozoa</taxon>
        <taxon>Arthropoda</taxon>
        <taxon>Crustacea</taxon>
        <taxon>Multicrustacea</taxon>
        <taxon>Malacostraca</taxon>
        <taxon>Eumalacostraca</taxon>
        <taxon>Eucarida</taxon>
        <taxon>Decapoda</taxon>
        <taxon>Pleocyemata</taxon>
        <taxon>Brachyura</taxon>
        <taxon>Eubrachyura</taxon>
        <taxon>Portunoidea</taxon>
        <taxon>Portunidae</taxon>
        <taxon>Portuninae</taxon>
        <taxon>Portunus</taxon>
    </lineage>
</organism>
<keyword evidence="1" id="KW-0732">Signal</keyword>
<dbReference type="AlphaFoldDB" id="A0A5B7I866"/>
<dbReference type="Proteomes" id="UP000324222">
    <property type="component" value="Unassembled WGS sequence"/>
</dbReference>
<dbReference type="OrthoDB" id="2214at2759"/>
<accession>A0A5B7I866</accession>
<keyword evidence="3" id="KW-1185">Reference proteome</keyword>
<reference evidence="2 3" key="1">
    <citation type="submission" date="2019-05" db="EMBL/GenBank/DDBJ databases">
        <title>Another draft genome of Portunus trituberculatus and its Hox gene families provides insights of decapod evolution.</title>
        <authorList>
            <person name="Jeong J.-H."/>
            <person name="Song I."/>
            <person name="Kim S."/>
            <person name="Choi T."/>
            <person name="Kim D."/>
            <person name="Ryu S."/>
            <person name="Kim W."/>
        </authorList>
    </citation>
    <scope>NUCLEOTIDE SEQUENCE [LARGE SCALE GENOMIC DNA]</scope>
    <source>
        <tissue evidence="2">Muscle</tissue>
    </source>
</reference>
<proteinExistence type="predicted"/>